<feature type="transmembrane region" description="Helical" evidence="1">
    <location>
        <begin position="85"/>
        <end position="107"/>
    </location>
</feature>
<evidence type="ECO:0000313" key="2">
    <source>
        <dbReference type="EMBL" id="RKR84432.1"/>
    </source>
</evidence>
<keyword evidence="1" id="KW-1133">Transmembrane helix</keyword>
<evidence type="ECO:0000313" key="3">
    <source>
        <dbReference type="Proteomes" id="UP000268007"/>
    </source>
</evidence>
<dbReference type="AlphaFoldDB" id="A0A495J758"/>
<keyword evidence="1" id="KW-0812">Transmembrane</keyword>
<keyword evidence="1" id="KW-0472">Membrane</keyword>
<dbReference type="Proteomes" id="UP000268007">
    <property type="component" value="Unassembled WGS sequence"/>
</dbReference>
<gene>
    <name evidence="2" type="ORF">BDD43_4669</name>
</gene>
<evidence type="ECO:0000256" key="1">
    <source>
        <dbReference type="SAM" id="Phobius"/>
    </source>
</evidence>
<proteinExistence type="predicted"/>
<dbReference type="EMBL" id="RBKU01000001">
    <property type="protein sequence ID" value="RKR84432.1"/>
    <property type="molecule type" value="Genomic_DNA"/>
</dbReference>
<dbReference type="Pfam" id="PF13858">
    <property type="entry name" value="DUF4199"/>
    <property type="match status" value="1"/>
</dbReference>
<dbReference type="RefSeq" id="WP_121200056.1">
    <property type="nucleotide sequence ID" value="NZ_RBKU01000001.1"/>
</dbReference>
<protein>
    <submittedName>
        <fullName evidence="2">Uncharacterized protein DUF4199</fullName>
    </submittedName>
</protein>
<name>A0A495J758_9SPHI</name>
<dbReference type="InterPro" id="IPR025250">
    <property type="entry name" value="DUF4199"/>
</dbReference>
<feature type="transmembrane region" description="Helical" evidence="1">
    <location>
        <begin position="162"/>
        <end position="181"/>
    </location>
</feature>
<feature type="transmembrane region" description="Helical" evidence="1">
    <location>
        <begin position="41"/>
        <end position="64"/>
    </location>
</feature>
<sequence length="204" mass="22827">METLEQKIKKNAAINGVLFGVIFLVLGIFLFYFITLMTTNFWMITIIGPLSITVLIPLGIAIWLCFDLRKKIGGFWNFKQATTGIFIMFLVTYLVSTIGNLGFSTLIEPDMAQKMKTVFINGTTTMMKKQGVDHDKIDKQVEQVEKSMDKQSDHSPLTMLKGAGIAIIIDFVLALIFAAMFKKEPLLYANDTDEVENAGLDPTL</sequence>
<keyword evidence="3" id="KW-1185">Reference proteome</keyword>
<accession>A0A495J758</accession>
<dbReference type="OrthoDB" id="660361at2"/>
<organism evidence="2 3">
    <name type="scientific">Mucilaginibacter gracilis</name>
    <dbReference type="NCBI Taxonomy" id="423350"/>
    <lineage>
        <taxon>Bacteria</taxon>
        <taxon>Pseudomonadati</taxon>
        <taxon>Bacteroidota</taxon>
        <taxon>Sphingobacteriia</taxon>
        <taxon>Sphingobacteriales</taxon>
        <taxon>Sphingobacteriaceae</taxon>
        <taxon>Mucilaginibacter</taxon>
    </lineage>
</organism>
<feature type="transmembrane region" description="Helical" evidence="1">
    <location>
        <begin position="12"/>
        <end position="35"/>
    </location>
</feature>
<reference evidence="2 3" key="1">
    <citation type="submission" date="2018-10" db="EMBL/GenBank/DDBJ databases">
        <title>Genomic Encyclopedia of Archaeal and Bacterial Type Strains, Phase II (KMG-II): from individual species to whole genera.</title>
        <authorList>
            <person name="Goeker M."/>
        </authorList>
    </citation>
    <scope>NUCLEOTIDE SEQUENCE [LARGE SCALE GENOMIC DNA]</scope>
    <source>
        <strain evidence="2 3">DSM 18602</strain>
    </source>
</reference>
<comment type="caution">
    <text evidence="2">The sequence shown here is derived from an EMBL/GenBank/DDBJ whole genome shotgun (WGS) entry which is preliminary data.</text>
</comment>